<keyword evidence="10" id="KW-0169">Cobalamin biosynthesis</keyword>
<dbReference type="SUPFAM" id="SSF52540">
    <property type="entry name" value="P-loop containing nucleoside triphosphate hydrolases"/>
    <property type="match status" value="1"/>
</dbReference>
<sequence length="170" mass="17892">MRSITLVLGGVRSGKSRYALSLAESMAGPRVFVATAYVSDDEMAAKIARHKLERSAAWTTVEETTELGRALRDVVGTAGVVVVDCLTMFAASVMEGREAEVDALVEALAAAPCAVVVVSNEVGSGVVPEYASGRRYRDLLGEINQRVARVADDVILMVAGLPLAVKGRVA</sequence>
<dbReference type="PIRSF" id="PIRSF006135">
    <property type="entry name" value="CobU"/>
    <property type="match status" value="1"/>
</dbReference>
<dbReference type="Pfam" id="PF02283">
    <property type="entry name" value="CobU"/>
    <property type="match status" value="1"/>
</dbReference>
<evidence type="ECO:0000256" key="18">
    <source>
        <dbReference type="PIRSR" id="PIRSR006135-1"/>
    </source>
</evidence>
<dbReference type="OrthoDB" id="9799422at2"/>
<dbReference type="EC" id="2.7.1.156" evidence="8"/>
<dbReference type="PANTHER" id="PTHR34848">
    <property type="match status" value="1"/>
</dbReference>
<dbReference type="AlphaFoldDB" id="A0A1I6MY83"/>
<comment type="pathway">
    <text evidence="5">Cofactor biosynthesis; adenosylcobalamin biosynthesis; adenosylcobalamin from cob(II)yrinate a,c-diamide: step 6/7.</text>
</comment>
<dbReference type="Gene3D" id="3.40.50.300">
    <property type="entry name" value="P-loop containing nucleotide triphosphate hydrolases"/>
    <property type="match status" value="1"/>
</dbReference>
<dbReference type="GO" id="GO:0009236">
    <property type="term" value="P:cobalamin biosynthetic process"/>
    <property type="evidence" value="ECO:0007669"/>
    <property type="project" value="UniProtKB-UniPathway"/>
</dbReference>
<dbReference type="GO" id="GO:0043752">
    <property type="term" value="F:adenosylcobinamide kinase activity"/>
    <property type="evidence" value="ECO:0007669"/>
    <property type="project" value="UniProtKB-EC"/>
</dbReference>
<evidence type="ECO:0000256" key="11">
    <source>
        <dbReference type="ARBA" id="ARBA00022679"/>
    </source>
</evidence>
<evidence type="ECO:0000256" key="13">
    <source>
        <dbReference type="ARBA" id="ARBA00022777"/>
    </source>
</evidence>
<evidence type="ECO:0000313" key="21">
    <source>
        <dbReference type="Proteomes" id="UP000199024"/>
    </source>
</evidence>
<dbReference type="CDD" id="cd00544">
    <property type="entry name" value="CobU"/>
    <property type="match status" value="1"/>
</dbReference>
<comment type="similarity">
    <text evidence="7">Belongs to the CobU/CobP family.</text>
</comment>
<dbReference type="InterPro" id="IPR027417">
    <property type="entry name" value="P-loop_NTPase"/>
</dbReference>
<feature type="active site" description="GMP-histidine intermediate" evidence="18">
    <location>
        <position position="50"/>
    </location>
</feature>
<protein>
    <recommendedName>
        <fullName evidence="16">Adenosylcobinamide kinase</fullName>
        <ecNumber evidence="8">2.7.1.156</ecNumber>
        <ecNumber evidence="9">2.7.7.62</ecNumber>
    </recommendedName>
    <alternativeName>
        <fullName evidence="17">Adenosylcobinamide-phosphate guanylyltransferase</fullName>
    </alternativeName>
</protein>
<evidence type="ECO:0000256" key="14">
    <source>
        <dbReference type="ARBA" id="ARBA00022840"/>
    </source>
</evidence>
<feature type="binding site" evidence="19">
    <location>
        <begin position="51"/>
        <end position="54"/>
    </location>
    <ligand>
        <name>GTP</name>
        <dbReference type="ChEBI" id="CHEBI:37565"/>
    </ligand>
</feature>
<evidence type="ECO:0000256" key="7">
    <source>
        <dbReference type="ARBA" id="ARBA00007490"/>
    </source>
</evidence>
<reference evidence="20 21" key="1">
    <citation type="submission" date="2016-10" db="EMBL/GenBank/DDBJ databases">
        <authorList>
            <person name="de Groot N.N."/>
        </authorList>
    </citation>
    <scope>NUCLEOTIDE SEQUENCE [LARGE SCALE GENOMIC DNA]</scope>
    <source>
        <strain evidence="20 21">DSM 21001</strain>
    </source>
</reference>
<dbReference type="GO" id="GO:0008820">
    <property type="term" value="F:cobinamide phosphate guanylyltransferase activity"/>
    <property type="evidence" value="ECO:0007669"/>
    <property type="project" value="UniProtKB-EC"/>
</dbReference>
<dbReference type="Proteomes" id="UP000199024">
    <property type="component" value="Unassembled WGS sequence"/>
</dbReference>
<evidence type="ECO:0000256" key="1">
    <source>
        <dbReference type="ARBA" id="ARBA00000312"/>
    </source>
</evidence>
<keyword evidence="11 20" id="KW-0808">Transferase</keyword>
<dbReference type="UniPathway" id="UPA00148">
    <property type="reaction ID" value="UER00236"/>
</dbReference>
<dbReference type="STRING" id="474950.SAMN05421771_3695"/>
<feature type="binding site" evidence="19">
    <location>
        <position position="62"/>
    </location>
    <ligand>
        <name>GTP</name>
        <dbReference type="ChEBI" id="CHEBI:37565"/>
    </ligand>
</feature>
<keyword evidence="13 20" id="KW-0418">Kinase</keyword>
<dbReference type="NCBIfam" id="NF004469">
    <property type="entry name" value="PRK05800.1"/>
    <property type="match status" value="1"/>
</dbReference>
<evidence type="ECO:0000256" key="5">
    <source>
        <dbReference type="ARBA" id="ARBA00004692"/>
    </source>
</evidence>
<dbReference type="RefSeq" id="WP_089843869.1">
    <property type="nucleotide sequence ID" value="NZ_FOZL01000002.1"/>
</dbReference>
<evidence type="ECO:0000256" key="2">
    <source>
        <dbReference type="ARBA" id="ARBA00000711"/>
    </source>
</evidence>
<keyword evidence="20" id="KW-0548">Nucleotidyltransferase</keyword>
<keyword evidence="15 19" id="KW-0342">GTP-binding</keyword>
<accession>A0A1I6MY83</accession>
<evidence type="ECO:0000256" key="17">
    <source>
        <dbReference type="ARBA" id="ARBA00030571"/>
    </source>
</evidence>
<organism evidence="20 21">
    <name type="scientific">Granulicella pectinivorans</name>
    <dbReference type="NCBI Taxonomy" id="474950"/>
    <lineage>
        <taxon>Bacteria</taxon>
        <taxon>Pseudomonadati</taxon>
        <taxon>Acidobacteriota</taxon>
        <taxon>Terriglobia</taxon>
        <taxon>Terriglobales</taxon>
        <taxon>Acidobacteriaceae</taxon>
        <taxon>Granulicella</taxon>
    </lineage>
</organism>
<evidence type="ECO:0000256" key="10">
    <source>
        <dbReference type="ARBA" id="ARBA00022573"/>
    </source>
</evidence>
<evidence type="ECO:0000256" key="3">
    <source>
        <dbReference type="ARBA" id="ARBA00001522"/>
    </source>
</evidence>
<feature type="binding site" evidence="19">
    <location>
        <position position="84"/>
    </location>
    <ligand>
        <name>GTP</name>
        <dbReference type="ChEBI" id="CHEBI:37565"/>
    </ligand>
</feature>
<name>A0A1I6MY83_9BACT</name>
<dbReference type="GO" id="GO:0005525">
    <property type="term" value="F:GTP binding"/>
    <property type="evidence" value="ECO:0007669"/>
    <property type="project" value="UniProtKB-KW"/>
</dbReference>
<feature type="binding site" evidence="19">
    <location>
        <begin position="9"/>
        <end position="16"/>
    </location>
    <ligand>
        <name>GTP</name>
        <dbReference type="ChEBI" id="CHEBI:37565"/>
    </ligand>
</feature>
<evidence type="ECO:0000313" key="20">
    <source>
        <dbReference type="EMBL" id="SFS20561.1"/>
    </source>
</evidence>
<dbReference type="EMBL" id="FOZL01000002">
    <property type="protein sequence ID" value="SFS20561.1"/>
    <property type="molecule type" value="Genomic_DNA"/>
</dbReference>
<evidence type="ECO:0000256" key="9">
    <source>
        <dbReference type="ARBA" id="ARBA00012523"/>
    </source>
</evidence>
<dbReference type="EC" id="2.7.7.62" evidence="9"/>
<evidence type="ECO:0000256" key="15">
    <source>
        <dbReference type="ARBA" id="ARBA00023134"/>
    </source>
</evidence>
<evidence type="ECO:0000256" key="19">
    <source>
        <dbReference type="PIRSR" id="PIRSR006135-2"/>
    </source>
</evidence>
<comment type="catalytic activity">
    <reaction evidence="1">
        <text>adenosylcob(III)inamide + ATP = adenosylcob(III)inamide phosphate + ADP + H(+)</text>
        <dbReference type="Rhea" id="RHEA:15769"/>
        <dbReference type="ChEBI" id="CHEBI:2480"/>
        <dbReference type="ChEBI" id="CHEBI:15378"/>
        <dbReference type="ChEBI" id="CHEBI:30616"/>
        <dbReference type="ChEBI" id="CHEBI:58502"/>
        <dbReference type="ChEBI" id="CHEBI:456216"/>
        <dbReference type="EC" id="2.7.1.156"/>
    </reaction>
</comment>
<proteinExistence type="inferred from homology"/>
<comment type="pathway">
    <text evidence="6">Cofactor biosynthesis; adenosylcobalamin biosynthesis; adenosylcobalamin from cob(II)yrinate a,c-diamide: step 5/7.</text>
</comment>
<comment type="function">
    <text evidence="4">Catalyzes ATP-dependent phosphorylation of adenosylcobinamide and addition of GMP to adenosylcobinamide phosphate.</text>
</comment>
<comment type="catalytic activity">
    <reaction evidence="2">
        <text>adenosylcob(III)inamide phosphate + GTP + H(+) = adenosylcob(III)inamide-GDP + diphosphate</text>
        <dbReference type="Rhea" id="RHEA:22712"/>
        <dbReference type="ChEBI" id="CHEBI:15378"/>
        <dbReference type="ChEBI" id="CHEBI:33019"/>
        <dbReference type="ChEBI" id="CHEBI:37565"/>
        <dbReference type="ChEBI" id="CHEBI:58502"/>
        <dbReference type="ChEBI" id="CHEBI:60487"/>
        <dbReference type="EC" id="2.7.7.62"/>
    </reaction>
</comment>
<keyword evidence="12 19" id="KW-0547">Nucleotide-binding</keyword>
<evidence type="ECO:0000256" key="16">
    <source>
        <dbReference type="ARBA" id="ARBA00029570"/>
    </source>
</evidence>
<evidence type="ECO:0000256" key="12">
    <source>
        <dbReference type="ARBA" id="ARBA00022741"/>
    </source>
</evidence>
<evidence type="ECO:0000256" key="8">
    <source>
        <dbReference type="ARBA" id="ARBA00012016"/>
    </source>
</evidence>
<evidence type="ECO:0000256" key="6">
    <source>
        <dbReference type="ARBA" id="ARBA00005159"/>
    </source>
</evidence>
<dbReference type="InterPro" id="IPR003203">
    <property type="entry name" value="CobU/CobP"/>
</dbReference>
<feature type="binding site" evidence="19">
    <location>
        <begin position="34"/>
        <end position="36"/>
    </location>
    <ligand>
        <name>GTP</name>
        <dbReference type="ChEBI" id="CHEBI:37565"/>
    </ligand>
</feature>
<keyword evidence="14" id="KW-0067">ATP-binding</keyword>
<comment type="catalytic activity">
    <reaction evidence="3">
        <text>adenosylcob(III)inamide + GTP = adenosylcob(III)inamide phosphate + GDP + H(+)</text>
        <dbReference type="Rhea" id="RHEA:15765"/>
        <dbReference type="ChEBI" id="CHEBI:2480"/>
        <dbReference type="ChEBI" id="CHEBI:15378"/>
        <dbReference type="ChEBI" id="CHEBI:37565"/>
        <dbReference type="ChEBI" id="CHEBI:58189"/>
        <dbReference type="ChEBI" id="CHEBI:58502"/>
        <dbReference type="EC" id="2.7.1.156"/>
    </reaction>
</comment>
<evidence type="ECO:0000256" key="4">
    <source>
        <dbReference type="ARBA" id="ARBA00003889"/>
    </source>
</evidence>
<gene>
    <name evidence="20" type="ORF">SAMN05421771_3695</name>
</gene>
<dbReference type="PANTHER" id="PTHR34848:SF1">
    <property type="entry name" value="BIFUNCTIONAL ADENOSYLCOBALAMIN BIOSYNTHESIS PROTEIN COBU"/>
    <property type="match status" value="1"/>
</dbReference>
<dbReference type="GO" id="GO:0005524">
    <property type="term" value="F:ATP binding"/>
    <property type="evidence" value="ECO:0007669"/>
    <property type="project" value="UniProtKB-KW"/>
</dbReference>
<keyword evidence="21" id="KW-1185">Reference proteome</keyword>